<keyword evidence="3 5" id="KW-1133">Transmembrane helix</keyword>
<feature type="transmembrane region" description="Helical" evidence="5">
    <location>
        <begin position="89"/>
        <end position="113"/>
    </location>
</feature>
<proteinExistence type="predicted"/>
<comment type="subcellular location">
    <subcellularLocation>
        <location evidence="1">Membrane</location>
        <topology evidence="1">Multi-pass membrane protein</topology>
    </subcellularLocation>
</comment>
<dbReference type="RefSeq" id="WP_211331339.1">
    <property type="nucleotide sequence ID" value="NZ_CP137845.1"/>
</dbReference>
<evidence type="ECO:0000256" key="2">
    <source>
        <dbReference type="ARBA" id="ARBA00022692"/>
    </source>
</evidence>
<evidence type="ECO:0000256" key="3">
    <source>
        <dbReference type="ARBA" id="ARBA00022989"/>
    </source>
</evidence>
<dbReference type="InterPro" id="IPR036019">
    <property type="entry name" value="MscL_channel"/>
</dbReference>
<evidence type="ECO:0000313" key="7">
    <source>
        <dbReference type="Proteomes" id="UP001303601"/>
    </source>
</evidence>
<dbReference type="Proteomes" id="UP001303601">
    <property type="component" value="Chromosome"/>
</dbReference>
<dbReference type="Gene3D" id="1.10.1200.120">
    <property type="entry name" value="Large-conductance mechanosensitive channel, MscL, domain 1"/>
    <property type="match status" value="1"/>
</dbReference>
<dbReference type="SUPFAM" id="SSF81330">
    <property type="entry name" value="Gated mechanosensitive channel"/>
    <property type="match status" value="1"/>
</dbReference>
<keyword evidence="7" id="KW-1185">Reference proteome</keyword>
<sequence length="159" mass="17739">MTQKELNEKSKICKKSFLDAKKVVLRGNMFMLAIGLLLGAAFGALVTSLANDVIMAAITRSFSLKVDAWVIWPKYDGANLVGGIYIGKFLSALLNFIIVSTFIFLGLLIVFLVKNAIDYSKAKKMPIEPELEPQPTNEELMLKELKRLNEQISKLDSKK</sequence>
<dbReference type="PANTHER" id="PTHR30266:SF2">
    <property type="entry name" value="LARGE-CONDUCTANCE MECHANOSENSITIVE CHANNEL"/>
    <property type="match status" value="1"/>
</dbReference>
<evidence type="ECO:0000256" key="5">
    <source>
        <dbReference type="SAM" id="Phobius"/>
    </source>
</evidence>
<organism evidence="6 7">
    <name type="scientific">Metamycoplasma equirhinis</name>
    <dbReference type="NCBI Taxonomy" id="92402"/>
    <lineage>
        <taxon>Bacteria</taxon>
        <taxon>Bacillati</taxon>
        <taxon>Mycoplasmatota</taxon>
        <taxon>Mycoplasmoidales</taxon>
        <taxon>Metamycoplasmataceae</taxon>
        <taxon>Metamycoplasma</taxon>
    </lineage>
</organism>
<accession>A0ABZ0PAK7</accession>
<dbReference type="InterPro" id="IPR037673">
    <property type="entry name" value="MSC/AndL"/>
</dbReference>
<name>A0ABZ0PAK7_9BACT</name>
<reference evidence="6" key="1">
    <citation type="submission" date="2023-11" db="EMBL/GenBank/DDBJ databases">
        <title>Completed genome sequence of Mycoplasma equirhinis type strain M432/72.</title>
        <authorList>
            <person name="Spergser J."/>
        </authorList>
    </citation>
    <scope>NUCLEOTIDE SEQUENCE [LARGE SCALE GENOMIC DNA]</scope>
    <source>
        <strain evidence="6">M432/72</strain>
    </source>
</reference>
<dbReference type="EMBL" id="CP137845">
    <property type="protein sequence ID" value="WPB54064.1"/>
    <property type="molecule type" value="Genomic_DNA"/>
</dbReference>
<protein>
    <submittedName>
        <fullName evidence="6">MscL family protein</fullName>
    </submittedName>
</protein>
<dbReference type="Pfam" id="PF01741">
    <property type="entry name" value="MscL"/>
    <property type="match status" value="1"/>
</dbReference>
<keyword evidence="2 5" id="KW-0812">Transmembrane</keyword>
<keyword evidence="4 5" id="KW-0472">Membrane</keyword>
<gene>
    <name evidence="6" type="ORF">R9B83_00600</name>
</gene>
<dbReference type="GeneID" id="94493365"/>
<evidence type="ECO:0000256" key="4">
    <source>
        <dbReference type="ARBA" id="ARBA00023136"/>
    </source>
</evidence>
<evidence type="ECO:0000313" key="6">
    <source>
        <dbReference type="EMBL" id="WPB54064.1"/>
    </source>
</evidence>
<evidence type="ECO:0000256" key="1">
    <source>
        <dbReference type="ARBA" id="ARBA00004141"/>
    </source>
</evidence>
<dbReference type="PANTHER" id="PTHR30266">
    <property type="entry name" value="MECHANOSENSITIVE CHANNEL MSCL"/>
    <property type="match status" value="1"/>
</dbReference>